<proteinExistence type="predicted"/>
<evidence type="ECO:0000256" key="2">
    <source>
        <dbReference type="ARBA" id="ARBA00023315"/>
    </source>
</evidence>
<dbReference type="GO" id="GO:0005886">
    <property type="term" value="C:plasma membrane"/>
    <property type="evidence" value="ECO:0007669"/>
    <property type="project" value="TreeGrafter"/>
</dbReference>
<dbReference type="CDD" id="cd07989">
    <property type="entry name" value="LPLAT_AGPAT-like"/>
    <property type="match status" value="1"/>
</dbReference>
<evidence type="ECO:0000313" key="4">
    <source>
        <dbReference type="EMBL" id="SIS00677.1"/>
    </source>
</evidence>
<dbReference type="Proteomes" id="UP000186218">
    <property type="component" value="Unassembled WGS sequence"/>
</dbReference>
<dbReference type="Pfam" id="PF01553">
    <property type="entry name" value="Acyltransferase"/>
    <property type="match status" value="1"/>
</dbReference>
<dbReference type="GO" id="GO:0006654">
    <property type="term" value="P:phosphatidic acid biosynthetic process"/>
    <property type="evidence" value="ECO:0007669"/>
    <property type="project" value="TreeGrafter"/>
</dbReference>
<dbReference type="EMBL" id="FTNT01000005">
    <property type="protein sequence ID" value="SIS00677.1"/>
    <property type="molecule type" value="Genomic_DNA"/>
</dbReference>
<name>A0A1N7FK73_9NOCA</name>
<keyword evidence="2 4" id="KW-0012">Acyltransferase</keyword>
<dbReference type="RefSeq" id="WP_076479291.1">
    <property type="nucleotide sequence ID" value="NZ_FTNT01000005.1"/>
</dbReference>
<protein>
    <submittedName>
        <fullName evidence="4">1-acyl-sn-glycerol-3-phosphate acyltransferase</fullName>
    </submittedName>
</protein>
<dbReference type="PANTHER" id="PTHR10434">
    <property type="entry name" value="1-ACYL-SN-GLYCEROL-3-PHOSPHATE ACYLTRANSFERASE"/>
    <property type="match status" value="1"/>
</dbReference>
<sequence length="211" mass="23001">MWYLLFKHVLIGPPLRRWVQVSRSGAQLPTGPVILASNHLAEIDSLIVPLVVSRRVTFLAKSEYFTGRGIRGHCVRWFFTAVGQIPVDRCGGDDGPLDAACAVLRGGGVWAVYPEGTRSPDGRMHRGHTGVMRVAARCPDAALIPIAVMGTDELNPPQGRRIRRGRCRVVIGEPVAAQRWIAESGIRGATDRLMTAIAELSGQERADGYAR</sequence>
<dbReference type="AlphaFoldDB" id="A0A1N7FK73"/>
<accession>A0A1N7FK73</accession>
<evidence type="ECO:0000259" key="3">
    <source>
        <dbReference type="SMART" id="SM00563"/>
    </source>
</evidence>
<keyword evidence="1 4" id="KW-0808">Transferase</keyword>
<organism evidence="4 5">
    <name type="scientific">Williamsia sterculiae</name>
    <dbReference type="NCBI Taxonomy" id="1344003"/>
    <lineage>
        <taxon>Bacteria</taxon>
        <taxon>Bacillati</taxon>
        <taxon>Actinomycetota</taxon>
        <taxon>Actinomycetes</taxon>
        <taxon>Mycobacteriales</taxon>
        <taxon>Nocardiaceae</taxon>
        <taxon>Williamsia</taxon>
    </lineage>
</organism>
<dbReference type="InterPro" id="IPR002123">
    <property type="entry name" value="Plipid/glycerol_acylTrfase"/>
</dbReference>
<dbReference type="PANTHER" id="PTHR10434:SF11">
    <property type="entry name" value="1-ACYL-SN-GLYCEROL-3-PHOSPHATE ACYLTRANSFERASE"/>
    <property type="match status" value="1"/>
</dbReference>
<dbReference type="GO" id="GO:0003841">
    <property type="term" value="F:1-acylglycerol-3-phosphate O-acyltransferase activity"/>
    <property type="evidence" value="ECO:0007669"/>
    <property type="project" value="TreeGrafter"/>
</dbReference>
<dbReference type="SUPFAM" id="SSF69593">
    <property type="entry name" value="Glycerol-3-phosphate (1)-acyltransferase"/>
    <property type="match status" value="1"/>
</dbReference>
<gene>
    <name evidence="4" type="ORF">SAMN05445060_2138</name>
</gene>
<reference evidence="4 5" key="1">
    <citation type="submission" date="2017-01" db="EMBL/GenBank/DDBJ databases">
        <authorList>
            <person name="Mah S.A."/>
            <person name="Swanson W.J."/>
            <person name="Moy G.W."/>
            <person name="Vacquier V.D."/>
        </authorList>
    </citation>
    <scope>NUCLEOTIDE SEQUENCE [LARGE SCALE GENOMIC DNA]</scope>
    <source>
        <strain evidence="4 5">CPCC 203464</strain>
    </source>
</reference>
<evidence type="ECO:0000313" key="5">
    <source>
        <dbReference type="Proteomes" id="UP000186218"/>
    </source>
</evidence>
<dbReference type="SMART" id="SM00563">
    <property type="entry name" value="PlsC"/>
    <property type="match status" value="1"/>
</dbReference>
<dbReference type="STRING" id="1344003.SAMN05445060_2138"/>
<keyword evidence="5" id="KW-1185">Reference proteome</keyword>
<dbReference type="OrthoDB" id="9808424at2"/>
<evidence type="ECO:0000256" key="1">
    <source>
        <dbReference type="ARBA" id="ARBA00022679"/>
    </source>
</evidence>
<feature type="domain" description="Phospholipid/glycerol acyltransferase" evidence="3">
    <location>
        <begin position="33"/>
        <end position="151"/>
    </location>
</feature>